<name>A0A151G9S5_DRECN</name>
<dbReference type="GeneID" id="63720937"/>
<dbReference type="EMBL" id="LAYC01000008">
    <property type="protein sequence ID" value="KYK53933.1"/>
    <property type="molecule type" value="Genomic_DNA"/>
</dbReference>
<evidence type="ECO:0000313" key="3">
    <source>
        <dbReference type="Proteomes" id="UP000076580"/>
    </source>
</evidence>
<evidence type="ECO:0000313" key="2">
    <source>
        <dbReference type="EMBL" id="KYK53933.1"/>
    </source>
</evidence>
<feature type="region of interest" description="Disordered" evidence="1">
    <location>
        <begin position="84"/>
        <end position="105"/>
    </location>
</feature>
<feature type="compositionally biased region" description="Low complexity" evidence="1">
    <location>
        <begin position="26"/>
        <end position="39"/>
    </location>
</feature>
<protein>
    <submittedName>
        <fullName evidence="2">Uncharacterized protein</fullName>
    </submittedName>
</protein>
<reference evidence="2 3" key="1">
    <citation type="journal article" date="2016" name="Sci. Rep.">
        <title>Insights into Adaptations to a Near-Obligate Nematode Endoparasitic Lifestyle from the Finished Genome of Drechmeria coniospora.</title>
        <authorList>
            <person name="Zhang L."/>
            <person name="Zhou Z."/>
            <person name="Guo Q."/>
            <person name="Fokkens L."/>
            <person name="Miskei M."/>
            <person name="Pocsi I."/>
            <person name="Zhang W."/>
            <person name="Chen M."/>
            <person name="Wang L."/>
            <person name="Sun Y."/>
            <person name="Donzelli B.G."/>
            <person name="Gibson D.M."/>
            <person name="Nelson D.R."/>
            <person name="Luo J.G."/>
            <person name="Rep M."/>
            <person name="Liu H."/>
            <person name="Yang S."/>
            <person name="Wang J."/>
            <person name="Krasnoff S.B."/>
            <person name="Xu Y."/>
            <person name="Molnar I."/>
            <person name="Lin M."/>
        </authorList>
    </citation>
    <scope>NUCLEOTIDE SEQUENCE [LARGE SCALE GENOMIC DNA]</scope>
    <source>
        <strain evidence="2 3">ARSEF 6962</strain>
    </source>
</reference>
<dbReference type="AlphaFoldDB" id="A0A151G9S5"/>
<accession>A0A151G9S5</accession>
<feature type="region of interest" description="Disordered" evidence="1">
    <location>
        <begin position="1"/>
        <end position="43"/>
    </location>
</feature>
<dbReference type="Proteomes" id="UP000076580">
    <property type="component" value="Unassembled WGS sequence"/>
</dbReference>
<dbReference type="InParanoid" id="A0A151G9S5"/>
<comment type="caution">
    <text evidence="2">The sequence shown here is derived from an EMBL/GenBank/DDBJ whole genome shotgun (WGS) entry which is preliminary data.</text>
</comment>
<keyword evidence="3" id="KW-1185">Reference proteome</keyword>
<feature type="compositionally biased region" description="Basic and acidic residues" evidence="1">
    <location>
        <begin position="87"/>
        <end position="99"/>
    </location>
</feature>
<proteinExistence type="predicted"/>
<evidence type="ECO:0000256" key="1">
    <source>
        <dbReference type="SAM" id="MobiDB-lite"/>
    </source>
</evidence>
<organism evidence="2 3">
    <name type="scientific">Drechmeria coniospora</name>
    <name type="common">Nematophagous fungus</name>
    <name type="synonym">Meria coniospora</name>
    <dbReference type="NCBI Taxonomy" id="98403"/>
    <lineage>
        <taxon>Eukaryota</taxon>
        <taxon>Fungi</taxon>
        <taxon>Dikarya</taxon>
        <taxon>Ascomycota</taxon>
        <taxon>Pezizomycotina</taxon>
        <taxon>Sordariomycetes</taxon>
        <taxon>Hypocreomycetidae</taxon>
        <taxon>Hypocreales</taxon>
        <taxon>Ophiocordycipitaceae</taxon>
        <taxon>Drechmeria</taxon>
    </lineage>
</organism>
<dbReference type="RefSeq" id="XP_040653285.1">
    <property type="nucleotide sequence ID" value="XM_040805569.1"/>
</dbReference>
<gene>
    <name evidence="2" type="ORF">DCS_08294</name>
</gene>
<sequence>MPPTTRSTRDTPYVLQEGGTNSMLGTSPTPSTLSSLDTTQVSAHKEPLVPEKLAAIRERLAQLQELRQLEEREKELHTLLGIGTDNQQRKTKERTRQESDASSVSSCEIEVKNIPELRQPTTPQKRQEWLNDLNCVFNRARRRFKKDYQKILIALDYIQAQGRARWERYLDELPKDRRDAAENDWDLFQEWTLTLLKGGANYRAHLAIQRQNAKQREGQSPMEFSLYLDSIENCFERALESERAYTYFGKLLPGLQRQINLYKNIEDHTREEIVQLAQRLWDATEPRPKRRLEAKAKGRLQRAAYLHQPVEELAYRQRRLYRSRHYTKKPQP</sequence>